<dbReference type="EMBL" id="JACONW010000003">
    <property type="protein sequence ID" value="MBC3948432.1"/>
    <property type="molecule type" value="Genomic_DNA"/>
</dbReference>
<protein>
    <recommendedName>
        <fullName evidence="2">Cyclophilin-like domain-containing protein</fullName>
    </recommendedName>
</protein>
<sequence>MTRLHRLRQSALRVMVGLMALGTQVISNAAIAETTTTSTRTNEQRISMTVGERRFTVTLADNETGRAFAARLPLTLDMPDLNDNEKHVTLSQQLPTAPFRPGVIRNGDLMLYGSNTLVLFYLTFDSPYSYTRIGRVEDAGDLAQVLGRNSARVVFAAQ</sequence>
<keyword evidence="4" id="KW-1185">Reference proteome</keyword>
<dbReference type="InterPro" id="IPR041183">
    <property type="entry name" value="Cyclophilin-like"/>
</dbReference>
<reference evidence="3 4" key="1">
    <citation type="submission" date="2020-08" db="EMBL/GenBank/DDBJ databases">
        <title>Putative novel bacterial strains isolated from necrotic wheat leaf tissues caused by Xanthomonas translucens.</title>
        <authorList>
            <person name="Tambong J.T."/>
        </authorList>
    </citation>
    <scope>NUCLEOTIDE SEQUENCE [LARGE SCALE GENOMIC DNA]</scope>
    <source>
        <strain evidence="3 4">DOAB 1069</strain>
    </source>
</reference>
<feature type="chain" id="PRO_5045563135" description="Cyclophilin-like domain-containing protein" evidence="1">
    <location>
        <begin position="30"/>
        <end position="158"/>
    </location>
</feature>
<feature type="domain" description="Cyclophilin-like" evidence="2">
    <location>
        <begin position="48"/>
        <end position="153"/>
    </location>
</feature>
<dbReference type="InterPro" id="IPR029000">
    <property type="entry name" value="Cyclophilin-like_dom_sf"/>
</dbReference>
<dbReference type="Gene3D" id="2.40.100.20">
    <property type="match status" value="1"/>
</dbReference>
<evidence type="ECO:0000259" key="2">
    <source>
        <dbReference type="Pfam" id="PF18050"/>
    </source>
</evidence>
<comment type="caution">
    <text evidence="3">The sequence shown here is derived from an EMBL/GenBank/DDBJ whole genome shotgun (WGS) entry which is preliminary data.</text>
</comment>
<dbReference type="RefSeq" id="WP_176560652.1">
    <property type="nucleotide sequence ID" value="NZ_JACONW010000003.1"/>
</dbReference>
<proteinExistence type="predicted"/>
<organism evidence="3 4">
    <name type="scientific">Pseudomonas folii</name>
    <dbReference type="NCBI Taxonomy" id="2762593"/>
    <lineage>
        <taxon>Bacteria</taxon>
        <taxon>Pseudomonadati</taxon>
        <taxon>Pseudomonadota</taxon>
        <taxon>Gammaproteobacteria</taxon>
        <taxon>Pseudomonadales</taxon>
        <taxon>Pseudomonadaceae</taxon>
        <taxon>Pseudomonas</taxon>
    </lineage>
</organism>
<gene>
    <name evidence="3" type="ORF">H8S59_01415</name>
</gene>
<keyword evidence="1" id="KW-0732">Signal</keyword>
<dbReference type="Proteomes" id="UP000651852">
    <property type="component" value="Unassembled WGS sequence"/>
</dbReference>
<accession>A0ABR7AU37</accession>
<evidence type="ECO:0000313" key="4">
    <source>
        <dbReference type="Proteomes" id="UP000651852"/>
    </source>
</evidence>
<evidence type="ECO:0000313" key="3">
    <source>
        <dbReference type="EMBL" id="MBC3948432.1"/>
    </source>
</evidence>
<name>A0ABR7AU37_9PSED</name>
<dbReference type="SUPFAM" id="SSF50891">
    <property type="entry name" value="Cyclophilin-like"/>
    <property type="match status" value="1"/>
</dbReference>
<dbReference type="Pfam" id="PF18050">
    <property type="entry name" value="Cyclophil_like2"/>
    <property type="match status" value="1"/>
</dbReference>
<evidence type="ECO:0000256" key="1">
    <source>
        <dbReference type="SAM" id="SignalP"/>
    </source>
</evidence>
<feature type="signal peptide" evidence="1">
    <location>
        <begin position="1"/>
        <end position="29"/>
    </location>
</feature>